<reference evidence="2" key="1">
    <citation type="submission" date="2021-06" db="EMBL/GenBank/DDBJ databases">
        <authorList>
            <person name="Kallberg Y."/>
            <person name="Tangrot J."/>
            <person name="Rosling A."/>
        </authorList>
    </citation>
    <scope>NUCLEOTIDE SEQUENCE</scope>
    <source>
        <strain evidence="2">MA453B</strain>
    </source>
</reference>
<evidence type="ECO:0000256" key="1">
    <source>
        <dbReference type="SAM" id="SignalP"/>
    </source>
</evidence>
<sequence>MILQLRPSYQFFLILLGINLLCNDLGGYNSQGGVKAWNIFNPASANYDNENNFAPRPMDFNREDIPKNILIGSYIGEEYTFFKALSQQTVSNSNYLSRFETYMKAASEFKPDLFLCDHFLNEACYDAAWKLKKPSVGISSWLTPPTNVDEEMHANSSQIVTDDM</sequence>
<proteinExistence type="predicted"/>
<dbReference type="AlphaFoldDB" id="A0A9N9DPR8"/>
<feature type="non-terminal residue" evidence="2">
    <location>
        <position position="164"/>
    </location>
</feature>
<dbReference type="Proteomes" id="UP000789405">
    <property type="component" value="Unassembled WGS sequence"/>
</dbReference>
<keyword evidence="1" id="KW-0732">Signal</keyword>
<protein>
    <submittedName>
        <fullName evidence="2">2153_t:CDS:1</fullName>
    </submittedName>
</protein>
<organism evidence="2 3">
    <name type="scientific">Dentiscutata erythropus</name>
    <dbReference type="NCBI Taxonomy" id="1348616"/>
    <lineage>
        <taxon>Eukaryota</taxon>
        <taxon>Fungi</taxon>
        <taxon>Fungi incertae sedis</taxon>
        <taxon>Mucoromycota</taxon>
        <taxon>Glomeromycotina</taxon>
        <taxon>Glomeromycetes</taxon>
        <taxon>Diversisporales</taxon>
        <taxon>Gigasporaceae</taxon>
        <taxon>Dentiscutata</taxon>
    </lineage>
</organism>
<feature type="chain" id="PRO_5040422711" evidence="1">
    <location>
        <begin position="28"/>
        <end position="164"/>
    </location>
</feature>
<evidence type="ECO:0000313" key="2">
    <source>
        <dbReference type="EMBL" id="CAG8642978.1"/>
    </source>
</evidence>
<feature type="signal peptide" evidence="1">
    <location>
        <begin position="1"/>
        <end position="27"/>
    </location>
</feature>
<evidence type="ECO:0000313" key="3">
    <source>
        <dbReference type="Proteomes" id="UP000789405"/>
    </source>
</evidence>
<comment type="caution">
    <text evidence="2">The sequence shown here is derived from an EMBL/GenBank/DDBJ whole genome shotgun (WGS) entry which is preliminary data.</text>
</comment>
<dbReference type="OrthoDB" id="5835829at2759"/>
<name>A0A9N9DPR8_9GLOM</name>
<dbReference type="EMBL" id="CAJVPY010005435">
    <property type="protein sequence ID" value="CAG8642978.1"/>
    <property type="molecule type" value="Genomic_DNA"/>
</dbReference>
<keyword evidence="3" id="KW-1185">Reference proteome</keyword>
<accession>A0A9N9DPR8</accession>
<gene>
    <name evidence="2" type="ORF">DERYTH_LOCUS9761</name>
</gene>
<feature type="non-terminal residue" evidence="2">
    <location>
        <position position="1"/>
    </location>
</feature>